<dbReference type="EMBL" id="ASHM01021008">
    <property type="protein sequence ID" value="PNY02170.1"/>
    <property type="molecule type" value="Genomic_DNA"/>
</dbReference>
<dbReference type="STRING" id="57577.A0A2K3NGL6"/>
<comment type="caution">
    <text evidence="1">The sequence shown here is derived from an EMBL/GenBank/DDBJ whole genome shotgun (WGS) entry which is preliminary data.</text>
</comment>
<dbReference type="GO" id="GO:0005840">
    <property type="term" value="C:ribosome"/>
    <property type="evidence" value="ECO:0007669"/>
    <property type="project" value="UniProtKB-KW"/>
</dbReference>
<keyword evidence="1" id="KW-0687">Ribonucleoprotein</keyword>
<name>A0A2K3NGL6_TRIPR</name>
<dbReference type="Proteomes" id="UP000236291">
    <property type="component" value="Unassembled WGS sequence"/>
</dbReference>
<dbReference type="AlphaFoldDB" id="A0A2K3NGL6"/>
<reference evidence="1 2" key="1">
    <citation type="journal article" date="2014" name="Am. J. Bot.">
        <title>Genome assembly and annotation for red clover (Trifolium pratense; Fabaceae).</title>
        <authorList>
            <person name="Istvanek J."/>
            <person name="Jaros M."/>
            <person name="Krenek A."/>
            <person name="Repkova J."/>
        </authorList>
    </citation>
    <scope>NUCLEOTIDE SEQUENCE [LARGE SCALE GENOMIC DNA]</scope>
    <source>
        <strain evidence="2">cv. Tatra</strain>
        <tissue evidence="1">Young leaves</tissue>
    </source>
</reference>
<reference evidence="1 2" key="2">
    <citation type="journal article" date="2017" name="Front. Plant Sci.">
        <title>Gene Classification and Mining of Molecular Markers Useful in Red Clover (Trifolium pratense) Breeding.</title>
        <authorList>
            <person name="Istvanek J."/>
            <person name="Dluhosova J."/>
            <person name="Dluhos P."/>
            <person name="Patkova L."/>
            <person name="Nedelnik J."/>
            <person name="Repkova J."/>
        </authorList>
    </citation>
    <scope>NUCLEOTIDE SEQUENCE [LARGE SCALE GENOMIC DNA]</scope>
    <source>
        <strain evidence="2">cv. Tatra</strain>
        <tissue evidence="1">Young leaves</tissue>
    </source>
</reference>
<keyword evidence="1" id="KW-0689">Ribosomal protein</keyword>
<evidence type="ECO:0000313" key="2">
    <source>
        <dbReference type="Proteomes" id="UP000236291"/>
    </source>
</evidence>
<feature type="non-terminal residue" evidence="1">
    <location>
        <position position="385"/>
    </location>
</feature>
<organism evidence="1 2">
    <name type="scientific">Trifolium pratense</name>
    <name type="common">Red clover</name>
    <dbReference type="NCBI Taxonomy" id="57577"/>
    <lineage>
        <taxon>Eukaryota</taxon>
        <taxon>Viridiplantae</taxon>
        <taxon>Streptophyta</taxon>
        <taxon>Embryophyta</taxon>
        <taxon>Tracheophyta</taxon>
        <taxon>Spermatophyta</taxon>
        <taxon>Magnoliopsida</taxon>
        <taxon>eudicotyledons</taxon>
        <taxon>Gunneridae</taxon>
        <taxon>Pentapetalae</taxon>
        <taxon>rosids</taxon>
        <taxon>fabids</taxon>
        <taxon>Fabales</taxon>
        <taxon>Fabaceae</taxon>
        <taxon>Papilionoideae</taxon>
        <taxon>50 kb inversion clade</taxon>
        <taxon>NPAAA clade</taxon>
        <taxon>Hologalegina</taxon>
        <taxon>IRL clade</taxon>
        <taxon>Trifolieae</taxon>
        <taxon>Trifolium</taxon>
    </lineage>
</organism>
<accession>A0A2K3NGL6</accession>
<sequence>MDPNTNTDAIWDQMIDEFCEDNPAEDVIRLIREAQQAGNNIRPKQRRRVINRSREEGHTRLFNDYFSSNPIYTDDQFRRRFRMRRHVFLRIVEALGNHDNYFQTRVDAVRRVGLSPLQKCTAAIRLLAYGVPADNVDDYVRIGESTTVECLERFVTGVYTIFGPQYLRRPNNEDTERLLRIGEARGFPGMLGSIDCMHWEWKNCPVAWKGQFCRGDHGKPTIMLEAVASYDLWIWHAFFGTPGSNNDINVLNTSNVFFDILEGEAPMVQYSVNSTSYNMGYYLADGIYPEWSTFVKTIPMPQGEKRKLFAKRQESVRKDVERAFGVLQSRFAIVRGPARSWHMNTMKHIMYACIIMHNMIVEDERDIHDGNFDYDHVDNDTPSAK</sequence>
<dbReference type="Pfam" id="PF04827">
    <property type="entry name" value="Plant_tran"/>
    <property type="match status" value="1"/>
</dbReference>
<dbReference type="InterPro" id="IPR006912">
    <property type="entry name" value="Harbinger_derived_prot"/>
</dbReference>
<dbReference type="PANTHER" id="PTHR47150:SF7">
    <property type="entry name" value="NUCLEASE"/>
    <property type="match status" value="1"/>
</dbReference>
<proteinExistence type="predicted"/>
<evidence type="ECO:0000313" key="1">
    <source>
        <dbReference type="EMBL" id="PNY02170.1"/>
    </source>
</evidence>
<dbReference type="PANTHER" id="PTHR47150">
    <property type="entry name" value="OS12G0169200 PROTEIN"/>
    <property type="match status" value="1"/>
</dbReference>
<gene>
    <name evidence="1" type="ORF">L195_g025475</name>
</gene>
<protein>
    <submittedName>
        <fullName evidence="1">Ribosomal protein</fullName>
    </submittedName>
</protein>